<protein>
    <recommendedName>
        <fullName evidence="5">Monocarboxylate transporter</fullName>
    </recommendedName>
</protein>
<feature type="transmembrane region" description="Helical" evidence="2">
    <location>
        <begin position="62"/>
        <end position="80"/>
    </location>
</feature>
<evidence type="ECO:0000313" key="4">
    <source>
        <dbReference type="Proteomes" id="UP001209878"/>
    </source>
</evidence>
<keyword evidence="2" id="KW-0472">Membrane</keyword>
<name>A0AAD9MKV9_RIDPI</name>
<organism evidence="3 4">
    <name type="scientific">Ridgeia piscesae</name>
    <name type="common">Tubeworm</name>
    <dbReference type="NCBI Taxonomy" id="27915"/>
    <lineage>
        <taxon>Eukaryota</taxon>
        <taxon>Metazoa</taxon>
        <taxon>Spiralia</taxon>
        <taxon>Lophotrochozoa</taxon>
        <taxon>Annelida</taxon>
        <taxon>Polychaeta</taxon>
        <taxon>Sedentaria</taxon>
        <taxon>Canalipalpata</taxon>
        <taxon>Sabellida</taxon>
        <taxon>Siboglinidae</taxon>
        <taxon>Ridgeia</taxon>
    </lineage>
</organism>
<evidence type="ECO:0000256" key="2">
    <source>
        <dbReference type="SAM" id="Phobius"/>
    </source>
</evidence>
<dbReference type="PANTHER" id="PTHR11360">
    <property type="entry name" value="MONOCARBOXYLATE TRANSPORTER"/>
    <property type="match status" value="1"/>
</dbReference>
<feature type="compositionally biased region" description="Low complexity" evidence="1">
    <location>
        <begin position="340"/>
        <end position="351"/>
    </location>
</feature>
<keyword evidence="2" id="KW-1133">Transmembrane helix</keyword>
<comment type="caution">
    <text evidence="3">The sequence shown here is derived from an EMBL/GenBank/DDBJ whole genome shotgun (WGS) entry which is preliminary data.</text>
</comment>
<feature type="transmembrane region" description="Helical" evidence="2">
    <location>
        <begin position="224"/>
        <end position="244"/>
    </location>
</feature>
<keyword evidence="4" id="KW-1185">Reference proteome</keyword>
<dbReference type="InterPro" id="IPR036259">
    <property type="entry name" value="MFS_trans_sf"/>
</dbReference>
<reference evidence="3" key="1">
    <citation type="journal article" date="2023" name="Mol. Biol. Evol.">
        <title>Third-Generation Sequencing Reveals the Adaptive Role of the Epigenome in Three Deep-Sea Polychaetes.</title>
        <authorList>
            <person name="Perez M."/>
            <person name="Aroh O."/>
            <person name="Sun Y."/>
            <person name="Lan Y."/>
            <person name="Juniper S.K."/>
            <person name="Young C.R."/>
            <person name="Angers B."/>
            <person name="Qian P.Y."/>
        </authorList>
    </citation>
    <scope>NUCLEOTIDE SEQUENCE</scope>
    <source>
        <strain evidence="3">R07B-5</strain>
    </source>
</reference>
<evidence type="ECO:0008006" key="5">
    <source>
        <dbReference type="Google" id="ProtNLM"/>
    </source>
</evidence>
<sequence length="382" mass="40662">MCIVLGVGTAASLGGAHMAVATYSDRRRECAEMLALSGSGVGMALAAVTVKQIIGAMVWARALQSLALMSLLTVVAAAFYCTADLHRPSGHVIEHVTSEKKRRRPSRLKMAETPNRPMVLAQSAIDADMTLLIMVLFGVSLAFGSLLNGILTMRSSAKCMIARQYLYQMTSCGCGVLLMLFTIVEGLNASILFVCGYGLLCGGLLYSLKVYILELVGRQLADGAWGAVTLAQALPTLLGSPIVAHLNAASGGREGFVFAGACMVAGSAVCFLLPLAARHRSNYGAQPRAGQVVSLRAAFVTKVGSHWLPGGAKKKPNFTRPKTPQNPQKPPHPTPHHTPHPTTHPKNPTPAHAPATFYIRVCFSDSKDDFGSTREISPKLWN</sequence>
<dbReference type="Proteomes" id="UP001209878">
    <property type="component" value="Unassembled WGS sequence"/>
</dbReference>
<accession>A0AAD9MKV9</accession>
<dbReference type="SUPFAM" id="SSF103473">
    <property type="entry name" value="MFS general substrate transporter"/>
    <property type="match status" value="1"/>
</dbReference>
<feature type="region of interest" description="Disordered" evidence="1">
    <location>
        <begin position="306"/>
        <end position="351"/>
    </location>
</feature>
<dbReference type="EMBL" id="JAODUO010007840">
    <property type="protein sequence ID" value="KAK2138385.1"/>
    <property type="molecule type" value="Genomic_DNA"/>
</dbReference>
<feature type="transmembrane region" description="Helical" evidence="2">
    <location>
        <begin position="31"/>
        <end position="50"/>
    </location>
</feature>
<gene>
    <name evidence="3" type="ORF">NP493_7856g00000</name>
</gene>
<dbReference type="AlphaFoldDB" id="A0AAD9MKV9"/>
<feature type="transmembrane region" description="Helical" evidence="2">
    <location>
        <begin position="256"/>
        <end position="277"/>
    </location>
</feature>
<dbReference type="Gene3D" id="1.20.1250.20">
    <property type="entry name" value="MFS general substrate transporter like domains"/>
    <property type="match status" value="1"/>
</dbReference>
<dbReference type="InterPro" id="IPR050327">
    <property type="entry name" value="Proton-linked_MCT"/>
</dbReference>
<evidence type="ECO:0000313" key="3">
    <source>
        <dbReference type="EMBL" id="KAK2138385.1"/>
    </source>
</evidence>
<keyword evidence="2" id="KW-0812">Transmembrane</keyword>
<proteinExistence type="predicted"/>
<feature type="transmembrane region" description="Helical" evidence="2">
    <location>
        <begin position="190"/>
        <end position="212"/>
    </location>
</feature>
<feature type="transmembrane region" description="Helical" evidence="2">
    <location>
        <begin position="131"/>
        <end position="153"/>
    </location>
</feature>
<evidence type="ECO:0000256" key="1">
    <source>
        <dbReference type="SAM" id="MobiDB-lite"/>
    </source>
</evidence>
<feature type="transmembrane region" description="Helical" evidence="2">
    <location>
        <begin position="165"/>
        <end position="184"/>
    </location>
</feature>
<dbReference type="PANTHER" id="PTHR11360:SF93">
    <property type="entry name" value="MONOCARBOXYLATE TRANSPORTER 7-LIKE PROTEIN"/>
    <property type="match status" value="1"/>
</dbReference>